<dbReference type="PANTHER" id="PTHR23150:SF19">
    <property type="entry name" value="FORMYLGLYCINE-GENERATING ENZYME"/>
    <property type="match status" value="1"/>
</dbReference>
<dbReference type="InterPro" id="IPR042095">
    <property type="entry name" value="SUMF_sf"/>
</dbReference>
<feature type="compositionally biased region" description="Polar residues" evidence="1">
    <location>
        <begin position="278"/>
        <end position="288"/>
    </location>
</feature>
<dbReference type="KEGG" id="svt:SVTN_35590"/>
<dbReference type="STRING" id="362257.SVTN_35590"/>
<keyword evidence="4" id="KW-1185">Reference proteome</keyword>
<dbReference type="InterPro" id="IPR051043">
    <property type="entry name" value="Sulfatase_Mod_Factor_Kinase"/>
</dbReference>
<dbReference type="InterPro" id="IPR005532">
    <property type="entry name" value="SUMF_dom"/>
</dbReference>
<evidence type="ECO:0000259" key="2">
    <source>
        <dbReference type="Pfam" id="PF03781"/>
    </source>
</evidence>
<dbReference type="Pfam" id="PF03781">
    <property type="entry name" value="FGE-sulfatase"/>
    <property type="match status" value="1"/>
</dbReference>
<dbReference type="EMBL" id="CP010407">
    <property type="protein sequence ID" value="AJF68854.1"/>
    <property type="molecule type" value="Genomic_DNA"/>
</dbReference>
<evidence type="ECO:0000256" key="1">
    <source>
        <dbReference type="SAM" id="MobiDB-lite"/>
    </source>
</evidence>
<reference evidence="3 4" key="1">
    <citation type="submission" date="2014-12" db="EMBL/GenBank/DDBJ databases">
        <title>Complete genome sequence of Streptomyces vietnamensis strain GIMV4.0001, a genetic manipulable producer of the benzoisochromanequinone antibiotic granaticin.</title>
        <authorList>
            <person name="Deng M.R."/>
            <person name="Guo J."/>
            <person name="Ma L.Y."/>
            <person name="Feng G.D."/>
            <person name="Mo C.Y."/>
            <person name="Zhu H.H."/>
        </authorList>
    </citation>
    <scope>NUCLEOTIDE SEQUENCE [LARGE SCALE GENOMIC DNA]</scope>
    <source>
        <strain evidence="4">GIMV4.0001</strain>
    </source>
</reference>
<dbReference type="InterPro" id="IPR016187">
    <property type="entry name" value="CTDL_fold"/>
</dbReference>
<feature type="domain" description="Sulfatase-modifying factor enzyme-like" evidence="2">
    <location>
        <begin position="32"/>
        <end position="294"/>
    </location>
</feature>
<evidence type="ECO:0000313" key="3">
    <source>
        <dbReference type="EMBL" id="AJF68854.1"/>
    </source>
</evidence>
<organism evidence="3 4">
    <name type="scientific">Streptomyces vietnamensis</name>
    <dbReference type="NCBI Taxonomy" id="362257"/>
    <lineage>
        <taxon>Bacteria</taxon>
        <taxon>Bacillati</taxon>
        <taxon>Actinomycetota</taxon>
        <taxon>Actinomycetes</taxon>
        <taxon>Kitasatosporales</taxon>
        <taxon>Streptomycetaceae</taxon>
        <taxon>Streptomyces</taxon>
    </lineage>
</organism>
<gene>
    <name evidence="3" type="ORF">SVTN_35590</name>
</gene>
<accession>A0A0B5IKE8</accession>
<dbReference type="Proteomes" id="UP000031774">
    <property type="component" value="Chromosome"/>
</dbReference>
<protein>
    <submittedName>
        <fullName evidence="3">Serine/threonine protein phosphatase</fullName>
    </submittedName>
</protein>
<dbReference type="SUPFAM" id="SSF56436">
    <property type="entry name" value="C-type lectin-like"/>
    <property type="match status" value="1"/>
</dbReference>
<dbReference type="AlphaFoldDB" id="A0A0B5IKE8"/>
<dbReference type="GO" id="GO:0120147">
    <property type="term" value="F:formylglycine-generating oxidase activity"/>
    <property type="evidence" value="ECO:0007669"/>
    <property type="project" value="TreeGrafter"/>
</dbReference>
<name>A0A0B5IKE8_9ACTN</name>
<dbReference type="PANTHER" id="PTHR23150">
    <property type="entry name" value="SULFATASE MODIFYING FACTOR 1, 2"/>
    <property type="match status" value="1"/>
</dbReference>
<feature type="region of interest" description="Disordered" evidence="1">
    <location>
        <begin position="278"/>
        <end position="298"/>
    </location>
</feature>
<dbReference type="Gene3D" id="3.90.1580.10">
    <property type="entry name" value="paralog of FGE (formylglycine-generating enzyme)"/>
    <property type="match status" value="1"/>
</dbReference>
<evidence type="ECO:0000313" key="4">
    <source>
        <dbReference type="Proteomes" id="UP000031774"/>
    </source>
</evidence>
<dbReference type="RefSeq" id="WP_041132776.1">
    <property type="nucleotide sequence ID" value="NZ_CP010407.1"/>
</dbReference>
<sequence>MPECCTPGRAHHAVLTLAPPLPPARPSRIARQLLALPGGRFLMGTDDPEGFPADAEGPVREVAVEPFRIAATTVTNAQFATFVKATGHVTDAERFGFSFVFGAFLADEVAAVSASVAAVPWWRAVEGAGWRHPEGPGSHVTDRQNHPVVHVSWHDAQAYCRWSGTRLPTEAEWEYAARGGLEQRRYPWGDELTSGGRPLCNIWQGDFPDLPTGGGHAGTAPVKSFRPNGFGLYNTVGNVWEWSADPFTPGDGTARAMRGGSYLCHDSYCNRYRVAARSSNTPDSSTGNIGFRVAADPQ</sequence>
<dbReference type="HOGENOM" id="CLU_012431_4_2_11"/>
<proteinExistence type="predicted"/>